<dbReference type="FunFam" id="2.40.10.10:FF:000028">
    <property type="entry name" value="Serine protease easter"/>
    <property type="match status" value="1"/>
</dbReference>
<gene>
    <name evidence="11" type="ORF">Zmor_019286</name>
</gene>
<feature type="domain" description="Peptidase S1" evidence="9">
    <location>
        <begin position="127"/>
        <end position="374"/>
    </location>
</feature>
<dbReference type="Gene3D" id="3.30.1640.30">
    <property type="match status" value="1"/>
</dbReference>
<dbReference type="InterPro" id="IPR001254">
    <property type="entry name" value="Trypsin_dom"/>
</dbReference>
<dbReference type="PRINTS" id="PR00722">
    <property type="entry name" value="CHYMOTRYPSIN"/>
</dbReference>
<feature type="domain" description="Clip" evidence="10">
    <location>
        <begin position="41"/>
        <end position="92"/>
    </location>
</feature>
<evidence type="ECO:0000259" key="9">
    <source>
        <dbReference type="PROSITE" id="PS50240"/>
    </source>
</evidence>
<keyword evidence="5" id="KW-1015">Disulfide bond</keyword>
<dbReference type="InterPro" id="IPR043504">
    <property type="entry name" value="Peptidase_S1_PA_chymotrypsin"/>
</dbReference>
<keyword evidence="8" id="KW-0964">Secreted</keyword>
<keyword evidence="6" id="KW-0325">Glycoprotein</keyword>
<evidence type="ECO:0000256" key="3">
    <source>
        <dbReference type="ARBA" id="ARBA00022801"/>
    </source>
</evidence>
<dbReference type="InterPro" id="IPR022700">
    <property type="entry name" value="CLIP"/>
</dbReference>
<dbReference type="Pfam" id="PF12032">
    <property type="entry name" value="CLIP"/>
    <property type="match status" value="1"/>
</dbReference>
<evidence type="ECO:0000259" key="10">
    <source>
        <dbReference type="PROSITE" id="PS51888"/>
    </source>
</evidence>
<dbReference type="SUPFAM" id="SSF50494">
    <property type="entry name" value="Trypsin-like serine proteases"/>
    <property type="match status" value="1"/>
</dbReference>
<dbReference type="InterPro" id="IPR001314">
    <property type="entry name" value="Peptidase_S1A"/>
</dbReference>
<dbReference type="SMART" id="SM00020">
    <property type="entry name" value="Tryp_SPc"/>
    <property type="match status" value="1"/>
</dbReference>
<comment type="similarity">
    <text evidence="7 8">Belongs to the peptidase S1 family. CLIP subfamily.</text>
</comment>
<comment type="domain">
    <text evidence="8">The clip domain consists of 35-55 residues which are 'knitted' together usually by 3 conserved disulfide bonds forming a clip-like compact structure.</text>
</comment>
<dbReference type="GO" id="GO:0006508">
    <property type="term" value="P:proteolysis"/>
    <property type="evidence" value="ECO:0007669"/>
    <property type="project" value="UniProtKB-KW"/>
</dbReference>
<dbReference type="InterPro" id="IPR051487">
    <property type="entry name" value="Ser/Thr_Proteases_Immune/Dev"/>
</dbReference>
<dbReference type="EMBL" id="JALNTZ010000006">
    <property type="protein sequence ID" value="KAJ3647407.1"/>
    <property type="molecule type" value="Genomic_DNA"/>
</dbReference>
<dbReference type="InterPro" id="IPR009003">
    <property type="entry name" value="Peptidase_S1_PA"/>
</dbReference>
<dbReference type="Pfam" id="PF00089">
    <property type="entry name" value="Trypsin"/>
    <property type="match status" value="1"/>
</dbReference>
<proteinExistence type="inferred from homology"/>
<dbReference type="Proteomes" id="UP001168821">
    <property type="component" value="Unassembled WGS sequence"/>
</dbReference>
<comment type="subcellular location">
    <subcellularLocation>
        <location evidence="8">Secreted</location>
    </subcellularLocation>
</comment>
<dbReference type="AlphaFoldDB" id="A0AA38M931"/>
<reference evidence="11" key="1">
    <citation type="journal article" date="2023" name="G3 (Bethesda)">
        <title>Whole genome assemblies of Zophobas morio and Tenebrio molitor.</title>
        <authorList>
            <person name="Kaur S."/>
            <person name="Stinson S.A."/>
            <person name="diCenzo G.C."/>
        </authorList>
    </citation>
    <scope>NUCLEOTIDE SEQUENCE</scope>
    <source>
        <strain evidence="11">QUZm001</strain>
    </source>
</reference>
<keyword evidence="12" id="KW-1185">Reference proteome</keyword>
<evidence type="ECO:0000256" key="8">
    <source>
        <dbReference type="RuleBase" id="RU366078"/>
    </source>
</evidence>
<dbReference type="GO" id="GO:0004252">
    <property type="term" value="F:serine-type endopeptidase activity"/>
    <property type="evidence" value="ECO:0007669"/>
    <property type="project" value="UniProtKB-UniRule"/>
</dbReference>
<evidence type="ECO:0000256" key="7">
    <source>
        <dbReference type="ARBA" id="ARBA00024195"/>
    </source>
</evidence>
<evidence type="ECO:0000256" key="2">
    <source>
        <dbReference type="ARBA" id="ARBA00022729"/>
    </source>
</evidence>
<evidence type="ECO:0000256" key="6">
    <source>
        <dbReference type="ARBA" id="ARBA00023180"/>
    </source>
</evidence>
<sequence>MFVKSFGVVLLLAHFSNCGSTSSLPTLSSKIKRQSTHDFPPCLTTYGKHGRCKPLEMCYAFNAYVNDDRRVLVLFLLHSQCGFRYGNPKVCCPVTARDSEPEVTSPFVKTDLLPSLEECGISSFRETYDGEETRLGEFPWMVALEYSKYDERSKEMVPDIQCAGVLISKRYVLTAAQCVKEGLERVRLGEYKLNTNPDCDGLGVCAPKYLSVDIQESVIFKTYKKHGYHDIALLYLKEEVKFSDFIKPVCLPTTVEELYRSYVGQKVTVAGWGRTGINYYNDESLLKAEVPVVNASKYFGADMAMVFAGGEEGKGPCDGFSGAPLMIKRHVMGEARWYAIGVMSFEPIPCVQADQPSAYTRISKYMTWIEDNISSRKYGIYYS</sequence>
<comment type="caution">
    <text evidence="11">The sequence shown here is derived from an EMBL/GenBank/DDBJ whole genome shotgun (WGS) entry which is preliminary data.</text>
</comment>
<protein>
    <recommendedName>
        <fullName evidence="8">CLIP domain-containing serine protease</fullName>
        <ecNumber evidence="8">3.4.21.-</ecNumber>
    </recommendedName>
</protein>
<dbReference type="InterPro" id="IPR038565">
    <property type="entry name" value="CLIP_sf"/>
</dbReference>
<dbReference type="CDD" id="cd00190">
    <property type="entry name" value="Tryp_SPc"/>
    <property type="match status" value="1"/>
</dbReference>
<dbReference type="Gene3D" id="2.40.10.10">
    <property type="entry name" value="Trypsin-like serine proteases"/>
    <property type="match status" value="2"/>
</dbReference>
<dbReference type="PROSITE" id="PS51888">
    <property type="entry name" value="CLIP"/>
    <property type="match status" value="1"/>
</dbReference>
<dbReference type="PANTHER" id="PTHR24256">
    <property type="entry name" value="TRYPTASE-RELATED"/>
    <property type="match status" value="1"/>
</dbReference>
<keyword evidence="1 8" id="KW-0645">Protease</keyword>
<feature type="chain" id="PRO_5041487021" description="CLIP domain-containing serine protease" evidence="8">
    <location>
        <begin position="22"/>
        <end position="383"/>
    </location>
</feature>
<accession>A0AA38M931</accession>
<dbReference type="GO" id="GO:0005576">
    <property type="term" value="C:extracellular region"/>
    <property type="evidence" value="ECO:0007669"/>
    <property type="project" value="UniProtKB-SubCell"/>
</dbReference>
<evidence type="ECO:0000256" key="5">
    <source>
        <dbReference type="ARBA" id="ARBA00023157"/>
    </source>
</evidence>
<organism evidence="11 12">
    <name type="scientific">Zophobas morio</name>
    <dbReference type="NCBI Taxonomy" id="2755281"/>
    <lineage>
        <taxon>Eukaryota</taxon>
        <taxon>Metazoa</taxon>
        <taxon>Ecdysozoa</taxon>
        <taxon>Arthropoda</taxon>
        <taxon>Hexapoda</taxon>
        <taxon>Insecta</taxon>
        <taxon>Pterygota</taxon>
        <taxon>Neoptera</taxon>
        <taxon>Endopterygota</taxon>
        <taxon>Coleoptera</taxon>
        <taxon>Polyphaga</taxon>
        <taxon>Cucujiformia</taxon>
        <taxon>Tenebrionidae</taxon>
        <taxon>Zophobas</taxon>
    </lineage>
</organism>
<dbReference type="EC" id="3.4.21.-" evidence="8"/>
<dbReference type="PROSITE" id="PS50240">
    <property type="entry name" value="TRYPSIN_DOM"/>
    <property type="match status" value="1"/>
</dbReference>
<evidence type="ECO:0000256" key="4">
    <source>
        <dbReference type="ARBA" id="ARBA00022825"/>
    </source>
</evidence>
<evidence type="ECO:0000313" key="12">
    <source>
        <dbReference type="Proteomes" id="UP001168821"/>
    </source>
</evidence>
<keyword evidence="2 8" id="KW-0732">Signal</keyword>
<keyword evidence="3 8" id="KW-0378">Hydrolase</keyword>
<dbReference type="SMART" id="SM00680">
    <property type="entry name" value="CLIP"/>
    <property type="match status" value="1"/>
</dbReference>
<evidence type="ECO:0000256" key="1">
    <source>
        <dbReference type="ARBA" id="ARBA00022670"/>
    </source>
</evidence>
<keyword evidence="4 8" id="KW-0720">Serine protease</keyword>
<feature type="signal peptide" evidence="8">
    <location>
        <begin position="1"/>
        <end position="21"/>
    </location>
</feature>
<evidence type="ECO:0000313" key="11">
    <source>
        <dbReference type="EMBL" id="KAJ3647407.1"/>
    </source>
</evidence>
<name>A0AA38M931_9CUCU</name>